<name>A0A9D4QZ84_DREPO</name>
<dbReference type="GO" id="GO:0045003">
    <property type="term" value="P:double-strand break repair via synthesis-dependent strand annealing"/>
    <property type="evidence" value="ECO:0007669"/>
    <property type="project" value="TreeGrafter"/>
</dbReference>
<organism evidence="1 2">
    <name type="scientific">Dreissena polymorpha</name>
    <name type="common">Zebra mussel</name>
    <name type="synonym">Mytilus polymorpha</name>
    <dbReference type="NCBI Taxonomy" id="45954"/>
    <lineage>
        <taxon>Eukaryota</taxon>
        <taxon>Metazoa</taxon>
        <taxon>Spiralia</taxon>
        <taxon>Lophotrochozoa</taxon>
        <taxon>Mollusca</taxon>
        <taxon>Bivalvia</taxon>
        <taxon>Autobranchia</taxon>
        <taxon>Heteroconchia</taxon>
        <taxon>Euheterodonta</taxon>
        <taxon>Imparidentia</taxon>
        <taxon>Neoheterodontei</taxon>
        <taxon>Myida</taxon>
        <taxon>Dreissenoidea</taxon>
        <taxon>Dreissenidae</taxon>
        <taxon>Dreissena</taxon>
    </lineage>
</organism>
<keyword evidence="2" id="KW-1185">Reference proteome</keyword>
<dbReference type="GO" id="GO:0090656">
    <property type="term" value="P:t-circle formation"/>
    <property type="evidence" value="ECO:0007669"/>
    <property type="project" value="TreeGrafter"/>
</dbReference>
<proteinExistence type="predicted"/>
<reference evidence="1" key="1">
    <citation type="journal article" date="2019" name="bioRxiv">
        <title>The Genome of the Zebra Mussel, Dreissena polymorpha: A Resource for Invasive Species Research.</title>
        <authorList>
            <person name="McCartney M.A."/>
            <person name="Auch B."/>
            <person name="Kono T."/>
            <person name="Mallez S."/>
            <person name="Zhang Y."/>
            <person name="Obille A."/>
            <person name="Becker A."/>
            <person name="Abrahante J.E."/>
            <person name="Garbe J."/>
            <person name="Badalamenti J.P."/>
            <person name="Herman A."/>
            <person name="Mangelson H."/>
            <person name="Liachko I."/>
            <person name="Sullivan S."/>
            <person name="Sone E.D."/>
            <person name="Koren S."/>
            <person name="Silverstein K.A.T."/>
            <person name="Beckman K.B."/>
            <person name="Gohl D.M."/>
        </authorList>
    </citation>
    <scope>NUCLEOTIDE SEQUENCE</scope>
    <source>
        <strain evidence="1">Duluth1</strain>
        <tissue evidence="1">Whole animal</tissue>
    </source>
</reference>
<reference evidence="1" key="2">
    <citation type="submission" date="2020-11" db="EMBL/GenBank/DDBJ databases">
        <authorList>
            <person name="McCartney M.A."/>
            <person name="Auch B."/>
            <person name="Kono T."/>
            <person name="Mallez S."/>
            <person name="Becker A."/>
            <person name="Gohl D.M."/>
            <person name="Silverstein K.A.T."/>
            <person name="Koren S."/>
            <person name="Bechman K.B."/>
            <person name="Herman A."/>
            <person name="Abrahante J.E."/>
            <person name="Garbe J."/>
        </authorList>
    </citation>
    <scope>NUCLEOTIDE SEQUENCE</scope>
    <source>
        <strain evidence="1">Duluth1</strain>
        <tissue evidence="1">Whole animal</tissue>
    </source>
</reference>
<dbReference type="EMBL" id="JAIWYP010000003">
    <property type="protein sequence ID" value="KAH3848323.1"/>
    <property type="molecule type" value="Genomic_DNA"/>
</dbReference>
<gene>
    <name evidence="1" type="ORF">DPMN_090683</name>
</gene>
<dbReference type="AlphaFoldDB" id="A0A9D4QZ84"/>
<dbReference type="PANTHER" id="PTHR46487">
    <property type="entry name" value="DNA REPAIR PROTEIN XRCC3"/>
    <property type="match status" value="1"/>
</dbReference>
<dbReference type="GO" id="GO:0005657">
    <property type="term" value="C:replication fork"/>
    <property type="evidence" value="ECO:0007669"/>
    <property type="project" value="TreeGrafter"/>
</dbReference>
<dbReference type="InterPro" id="IPR027417">
    <property type="entry name" value="P-loop_NTPase"/>
</dbReference>
<evidence type="ECO:0000313" key="2">
    <source>
        <dbReference type="Proteomes" id="UP000828390"/>
    </source>
</evidence>
<dbReference type="PANTHER" id="PTHR46487:SF1">
    <property type="entry name" value="DNA REPAIR PROTEIN XRCC3"/>
    <property type="match status" value="1"/>
</dbReference>
<dbReference type="Proteomes" id="UP000828390">
    <property type="component" value="Unassembled WGS sequence"/>
</dbReference>
<protein>
    <submittedName>
        <fullName evidence="1">Uncharacterized protein</fullName>
    </submittedName>
</protein>
<sequence length="81" mass="9033">MSPDSRQLIPSLGLAWSNHVTTRIMLARTQRSLTIQQDSAHGPLETVVREMEVVFAPHLPTITVPFVIDHEGMKGFAQNIL</sequence>
<dbReference type="GO" id="GO:0000400">
    <property type="term" value="F:four-way junction DNA binding"/>
    <property type="evidence" value="ECO:0007669"/>
    <property type="project" value="TreeGrafter"/>
</dbReference>
<dbReference type="GO" id="GO:0000722">
    <property type="term" value="P:telomere maintenance via recombination"/>
    <property type="evidence" value="ECO:0007669"/>
    <property type="project" value="TreeGrafter"/>
</dbReference>
<accession>A0A9D4QZ84</accession>
<evidence type="ECO:0000313" key="1">
    <source>
        <dbReference type="EMBL" id="KAH3848323.1"/>
    </source>
</evidence>
<dbReference type="GO" id="GO:0033065">
    <property type="term" value="C:Rad51C-XRCC3 complex"/>
    <property type="evidence" value="ECO:0007669"/>
    <property type="project" value="TreeGrafter"/>
</dbReference>
<dbReference type="GO" id="GO:0071140">
    <property type="term" value="P:resolution of mitotic recombination intermediates"/>
    <property type="evidence" value="ECO:0007669"/>
    <property type="project" value="TreeGrafter"/>
</dbReference>
<comment type="caution">
    <text evidence="1">The sequence shown here is derived from an EMBL/GenBank/DDBJ whole genome shotgun (WGS) entry which is preliminary data.</text>
</comment>
<dbReference type="Gene3D" id="3.40.50.300">
    <property type="entry name" value="P-loop containing nucleotide triphosphate hydrolases"/>
    <property type="match status" value="1"/>
</dbReference>